<protein>
    <recommendedName>
        <fullName evidence="4">Reverse transcriptase domain-containing protein</fullName>
    </recommendedName>
</protein>
<gene>
    <name evidence="2" type="ORF">L3X38_028447</name>
</gene>
<feature type="region of interest" description="Disordered" evidence="1">
    <location>
        <begin position="75"/>
        <end position="99"/>
    </location>
</feature>
<sequence>MIEYESDIKRYNDILQEDRVYIFLDGIDDRLDKARSDVLHMTQFPTVDQAYAYVSREDVRQAVMMGSSDRAIGAGLAAKSTPRSGPPTRAGQPHNSSTAAHLQIQSYATAAGRPWQHDTNATHKGRDNVHLFNWGSHKIAMALVSESGKLAKPKNSSFLVISNSEQKFEKYIKETDVVYPVYVKGLLATLPEVYFDDILIYSKTNEEHLIHLKGVLKVVSANGIHVDEDKVRAIQEWPTSKTTSDVRSFHGLSTFYRLFVCHYSTLTAPITECLKRENFN</sequence>
<proteinExistence type="predicted"/>
<evidence type="ECO:0008006" key="4">
    <source>
        <dbReference type="Google" id="ProtNLM"/>
    </source>
</evidence>
<dbReference type="EMBL" id="JAJFAZ020000005">
    <property type="protein sequence ID" value="KAI5329050.1"/>
    <property type="molecule type" value="Genomic_DNA"/>
</dbReference>
<dbReference type="Gene3D" id="3.30.70.270">
    <property type="match status" value="2"/>
</dbReference>
<accession>A0AAD4Z1A1</accession>
<dbReference type="Proteomes" id="UP001054821">
    <property type="component" value="Chromosome 5"/>
</dbReference>
<comment type="caution">
    <text evidence="2">The sequence shown here is derived from an EMBL/GenBank/DDBJ whole genome shotgun (WGS) entry which is preliminary data.</text>
</comment>
<evidence type="ECO:0000313" key="2">
    <source>
        <dbReference type="EMBL" id="KAI5329050.1"/>
    </source>
</evidence>
<dbReference type="InterPro" id="IPR043502">
    <property type="entry name" value="DNA/RNA_pol_sf"/>
</dbReference>
<dbReference type="SUPFAM" id="SSF56672">
    <property type="entry name" value="DNA/RNA polymerases"/>
    <property type="match status" value="1"/>
</dbReference>
<evidence type="ECO:0000313" key="3">
    <source>
        <dbReference type="Proteomes" id="UP001054821"/>
    </source>
</evidence>
<dbReference type="InterPro" id="IPR050951">
    <property type="entry name" value="Retrovirus_Pol_polyprotein"/>
</dbReference>
<name>A0AAD4Z1A1_PRUDU</name>
<dbReference type="InterPro" id="IPR043128">
    <property type="entry name" value="Rev_trsase/Diguanyl_cyclase"/>
</dbReference>
<dbReference type="PANTHER" id="PTHR37984:SF5">
    <property type="entry name" value="PROTEIN NYNRIN-LIKE"/>
    <property type="match status" value="1"/>
</dbReference>
<dbReference type="AlphaFoldDB" id="A0AAD4Z1A1"/>
<keyword evidence="3" id="KW-1185">Reference proteome</keyword>
<reference evidence="2 3" key="1">
    <citation type="journal article" date="2022" name="G3 (Bethesda)">
        <title>Whole-genome sequence and methylome profiling of the almond [Prunus dulcis (Mill.) D.A. Webb] cultivar 'Nonpareil'.</title>
        <authorList>
            <person name="D'Amico-Willman K.M."/>
            <person name="Ouma W.Z."/>
            <person name="Meulia T."/>
            <person name="Sideli G.M."/>
            <person name="Gradziel T.M."/>
            <person name="Fresnedo-Ramirez J."/>
        </authorList>
    </citation>
    <scope>NUCLEOTIDE SEQUENCE [LARGE SCALE GENOMIC DNA]</scope>
    <source>
        <strain evidence="2">Clone GOH B32 T37-40</strain>
    </source>
</reference>
<dbReference type="PANTHER" id="PTHR37984">
    <property type="entry name" value="PROTEIN CBG26694"/>
    <property type="match status" value="1"/>
</dbReference>
<evidence type="ECO:0000256" key="1">
    <source>
        <dbReference type="SAM" id="MobiDB-lite"/>
    </source>
</evidence>
<organism evidence="2 3">
    <name type="scientific">Prunus dulcis</name>
    <name type="common">Almond</name>
    <name type="synonym">Amygdalus dulcis</name>
    <dbReference type="NCBI Taxonomy" id="3755"/>
    <lineage>
        <taxon>Eukaryota</taxon>
        <taxon>Viridiplantae</taxon>
        <taxon>Streptophyta</taxon>
        <taxon>Embryophyta</taxon>
        <taxon>Tracheophyta</taxon>
        <taxon>Spermatophyta</taxon>
        <taxon>Magnoliopsida</taxon>
        <taxon>eudicotyledons</taxon>
        <taxon>Gunneridae</taxon>
        <taxon>Pentapetalae</taxon>
        <taxon>rosids</taxon>
        <taxon>fabids</taxon>
        <taxon>Rosales</taxon>
        <taxon>Rosaceae</taxon>
        <taxon>Amygdaloideae</taxon>
        <taxon>Amygdaleae</taxon>
        <taxon>Prunus</taxon>
    </lineage>
</organism>